<reference evidence="9 10" key="1">
    <citation type="submission" date="2019-12" db="EMBL/GenBank/DDBJ databases">
        <authorList>
            <person name="Lee S.D."/>
        </authorList>
    </citation>
    <scope>NUCLEOTIDE SEQUENCE [LARGE SCALE GENOMIC DNA]</scope>
    <source>
        <strain evidence="9 10">GH3-10</strain>
    </source>
</reference>
<dbReference type="EMBL" id="WUBR01000001">
    <property type="protein sequence ID" value="MWV27472.1"/>
    <property type="molecule type" value="Genomic_DNA"/>
</dbReference>
<dbReference type="PROSITE" id="PS51679">
    <property type="entry name" value="SAM_MT_C5"/>
    <property type="match status" value="1"/>
</dbReference>
<organism evidence="9 10">
    <name type="scientific">Aurantiacibacter rhizosphaerae</name>
    <dbReference type="NCBI Taxonomy" id="2691582"/>
    <lineage>
        <taxon>Bacteria</taxon>
        <taxon>Pseudomonadati</taxon>
        <taxon>Pseudomonadota</taxon>
        <taxon>Alphaproteobacteria</taxon>
        <taxon>Sphingomonadales</taxon>
        <taxon>Erythrobacteraceae</taxon>
        <taxon>Aurantiacibacter</taxon>
    </lineage>
</organism>
<keyword evidence="2 6" id="KW-0808">Transferase</keyword>
<dbReference type="CDD" id="cd00315">
    <property type="entry name" value="Cyt_C5_DNA_methylase"/>
    <property type="match status" value="1"/>
</dbReference>
<dbReference type="PANTHER" id="PTHR10629">
    <property type="entry name" value="CYTOSINE-SPECIFIC METHYLTRANSFERASE"/>
    <property type="match status" value="1"/>
</dbReference>
<evidence type="ECO:0000256" key="6">
    <source>
        <dbReference type="PROSITE-ProRule" id="PRU01016"/>
    </source>
</evidence>
<dbReference type="NCBIfam" id="TIGR00675">
    <property type="entry name" value="dcm"/>
    <property type="match status" value="1"/>
</dbReference>
<keyword evidence="3 6" id="KW-0949">S-adenosyl-L-methionine</keyword>
<dbReference type="GO" id="GO:0032259">
    <property type="term" value="P:methylation"/>
    <property type="evidence" value="ECO:0007669"/>
    <property type="project" value="UniProtKB-KW"/>
</dbReference>
<keyword evidence="4" id="KW-0680">Restriction system</keyword>
<dbReference type="InterPro" id="IPR029063">
    <property type="entry name" value="SAM-dependent_MTases_sf"/>
</dbReference>
<dbReference type="GO" id="GO:0044027">
    <property type="term" value="P:negative regulation of gene expression via chromosomal CpG island methylation"/>
    <property type="evidence" value="ECO:0007669"/>
    <property type="project" value="TreeGrafter"/>
</dbReference>
<comment type="catalytic activity">
    <reaction evidence="5 8">
        <text>a 2'-deoxycytidine in DNA + S-adenosyl-L-methionine = a 5-methyl-2'-deoxycytidine in DNA + S-adenosyl-L-homocysteine + H(+)</text>
        <dbReference type="Rhea" id="RHEA:13681"/>
        <dbReference type="Rhea" id="RHEA-COMP:11369"/>
        <dbReference type="Rhea" id="RHEA-COMP:11370"/>
        <dbReference type="ChEBI" id="CHEBI:15378"/>
        <dbReference type="ChEBI" id="CHEBI:57856"/>
        <dbReference type="ChEBI" id="CHEBI:59789"/>
        <dbReference type="ChEBI" id="CHEBI:85452"/>
        <dbReference type="ChEBI" id="CHEBI:85454"/>
        <dbReference type="EC" id="2.1.1.37"/>
    </reaction>
</comment>
<dbReference type="EC" id="2.1.1.37" evidence="8"/>
<reference evidence="9 10" key="2">
    <citation type="submission" date="2020-02" db="EMBL/GenBank/DDBJ databases">
        <title>Erythrobacter dongmakensis sp. nov., isolated from a tidal mudflat.</title>
        <authorList>
            <person name="Kim I.S."/>
        </authorList>
    </citation>
    <scope>NUCLEOTIDE SEQUENCE [LARGE SCALE GENOMIC DNA]</scope>
    <source>
        <strain evidence="9 10">GH3-10</strain>
    </source>
</reference>
<dbReference type="GO" id="GO:0009307">
    <property type="term" value="P:DNA restriction-modification system"/>
    <property type="evidence" value="ECO:0007669"/>
    <property type="project" value="UniProtKB-KW"/>
</dbReference>
<dbReference type="Gene3D" id="3.40.50.150">
    <property type="entry name" value="Vaccinia Virus protein VP39"/>
    <property type="match status" value="1"/>
</dbReference>
<evidence type="ECO:0000256" key="5">
    <source>
        <dbReference type="ARBA" id="ARBA00047422"/>
    </source>
</evidence>
<dbReference type="InterPro" id="IPR001525">
    <property type="entry name" value="C5_MeTfrase"/>
</dbReference>
<dbReference type="InterPro" id="IPR050390">
    <property type="entry name" value="C5-Methyltransferase"/>
</dbReference>
<evidence type="ECO:0000256" key="2">
    <source>
        <dbReference type="ARBA" id="ARBA00022679"/>
    </source>
</evidence>
<dbReference type="InterPro" id="IPR031303">
    <property type="entry name" value="C5_meth_CS"/>
</dbReference>
<dbReference type="PROSITE" id="PS00094">
    <property type="entry name" value="C5_MTASE_1"/>
    <property type="match status" value="1"/>
</dbReference>
<dbReference type="GO" id="GO:0003677">
    <property type="term" value="F:DNA binding"/>
    <property type="evidence" value="ECO:0007669"/>
    <property type="project" value="TreeGrafter"/>
</dbReference>
<evidence type="ECO:0000256" key="7">
    <source>
        <dbReference type="RuleBase" id="RU000416"/>
    </source>
</evidence>
<comment type="caution">
    <text evidence="9">The sequence shown here is derived from an EMBL/GenBank/DDBJ whole genome shotgun (WGS) entry which is preliminary data.</text>
</comment>
<dbReference type="SUPFAM" id="SSF53335">
    <property type="entry name" value="S-adenosyl-L-methionine-dependent methyltransferases"/>
    <property type="match status" value="1"/>
</dbReference>
<sequence>MKSLELCAGAGGQALGLEQAGFEHVALVENDAHCCATLRKNRPSWNVIEDDVRSFKKVANEYSGIELVAGGLPCPPFSKAGKQLGEKDERNLFPDALEIIDTIRPKAVMIENVRGFLDGAFEDYRRELKSQLEGMDYEVDWDLLNASKFGVPQLRPRVIIVAMQRQLWPHFQWPSGLEKPPKTVGETLYKLMSANDWIGAKAWKERADDIAPTIVGGSKKHGGPDLGPTRAKAAWATLGVNGKTIAEEAPERDFVGMPRLTVEMVARIQGFPPRWNFVGRKTAAYRQVGNAFPPPVANAVGTKIREAIEAAERKALKAA</sequence>
<dbReference type="Gene3D" id="3.90.120.10">
    <property type="entry name" value="DNA Methylase, subunit A, domain 2"/>
    <property type="match status" value="1"/>
</dbReference>
<evidence type="ECO:0000256" key="1">
    <source>
        <dbReference type="ARBA" id="ARBA00022603"/>
    </source>
</evidence>
<proteinExistence type="inferred from homology"/>
<evidence type="ECO:0000313" key="10">
    <source>
        <dbReference type="Proteomes" id="UP000461409"/>
    </source>
</evidence>
<dbReference type="AlphaFoldDB" id="A0A844XCQ3"/>
<feature type="active site" evidence="6">
    <location>
        <position position="74"/>
    </location>
</feature>
<dbReference type="PROSITE" id="PS00095">
    <property type="entry name" value="C5_MTASE_2"/>
    <property type="match status" value="1"/>
</dbReference>
<dbReference type="Proteomes" id="UP000461409">
    <property type="component" value="Unassembled WGS sequence"/>
</dbReference>
<dbReference type="PRINTS" id="PR00105">
    <property type="entry name" value="C5METTRFRASE"/>
</dbReference>
<evidence type="ECO:0000256" key="4">
    <source>
        <dbReference type="ARBA" id="ARBA00022747"/>
    </source>
</evidence>
<dbReference type="InterPro" id="IPR018117">
    <property type="entry name" value="C5_DNA_meth_AS"/>
</dbReference>
<name>A0A844XCQ3_9SPHN</name>
<protein>
    <recommendedName>
        <fullName evidence="8">Cytosine-specific methyltransferase</fullName>
        <ecNumber evidence="8">2.1.1.37</ecNumber>
    </recommendedName>
</protein>
<comment type="similarity">
    <text evidence="6 7">Belongs to the class I-like SAM-binding methyltransferase superfamily. C5-methyltransferase family.</text>
</comment>
<dbReference type="Pfam" id="PF00145">
    <property type="entry name" value="DNA_methylase"/>
    <property type="match status" value="1"/>
</dbReference>
<keyword evidence="1 6" id="KW-0489">Methyltransferase</keyword>
<dbReference type="PANTHER" id="PTHR10629:SF52">
    <property type="entry name" value="DNA (CYTOSINE-5)-METHYLTRANSFERASE 1"/>
    <property type="match status" value="1"/>
</dbReference>
<dbReference type="RefSeq" id="WP_160485034.1">
    <property type="nucleotide sequence ID" value="NZ_WUBR01000001.1"/>
</dbReference>
<accession>A0A844XCQ3</accession>
<evidence type="ECO:0000256" key="8">
    <source>
        <dbReference type="RuleBase" id="RU000417"/>
    </source>
</evidence>
<dbReference type="GO" id="GO:0003886">
    <property type="term" value="F:DNA (cytosine-5-)-methyltransferase activity"/>
    <property type="evidence" value="ECO:0007669"/>
    <property type="project" value="UniProtKB-EC"/>
</dbReference>
<evidence type="ECO:0000313" key="9">
    <source>
        <dbReference type="EMBL" id="MWV27472.1"/>
    </source>
</evidence>
<keyword evidence="10" id="KW-1185">Reference proteome</keyword>
<gene>
    <name evidence="9" type="primary">dcm</name>
    <name evidence="9" type="ORF">GRF63_06100</name>
</gene>
<evidence type="ECO:0000256" key="3">
    <source>
        <dbReference type="ARBA" id="ARBA00022691"/>
    </source>
</evidence>